<evidence type="ECO:0000256" key="1">
    <source>
        <dbReference type="ARBA" id="ARBA00022734"/>
    </source>
</evidence>
<dbReference type="Gene3D" id="3.10.100.10">
    <property type="entry name" value="Mannose-Binding Protein A, subunit A"/>
    <property type="match status" value="1"/>
</dbReference>
<proteinExistence type="predicted"/>
<feature type="domain" description="C-type lectin" evidence="6">
    <location>
        <begin position="272"/>
        <end position="400"/>
    </location>
</feature>
<comment type="caution">
    <text evidence="7">The sequence shown here is derived from an EMBL/GenBank/DDBJ whole genome shotgun (WGS) entry which is preliminary data.</text>
</comment>
<keyword evidence="5" id="KW-1133">Transmembrane helix</keyword>
<keyword evidence="8" id="KW-1185">Reference proteome</keyword>
<keyword evidence="2" id="KW-1015">Disulfide bond</keyword>
<dbReference type="OrthoDB" id="538816at2759"/>
<keyword evidence="1" id="KW-0430">Lectin</keyword>
<evidence type="ECO:0000256" key="2">
    <source>
        <dbReference type="ARBA" id="ARBA00023157"/>
    </source>
</evidence>
<evidence type="ECO:0000313" key="7">
    <source>
        <dbReference type="EMBL" id="KAI1885117.1"/>
    </source>
</evidence>
<dbReference type="SUPFAM" id="SSF56436">
    <property type="entry name" value="C-type lectin-like"/>
    <property type="match status" value="1"/>
</dbReference>
<dbReference type="AlphaFoldDB" id="A0A8T3CMJ0"/>
<dbReference type="PROSITE" id="PS00615">
    <property type="entry name" value="C_TYPE_LECTIN_1"/>
    <property type="match status" value="1"/>
</dbReference>
<gene>
    <name evidence="7" type="ORF">AGOR_G00216880</name>
</gene>
<dbReference type="PROSITE" id="PS50041">
    <property type="entry name" value="C_TYPE_LECTIN_2"/>
    <property type="match status" value="1"/>
</dbReference>
<accession>A0A8T3CMJ0</accession>
<keyword evidence="5" id="KW-0472">Membrane</keyword>
<evidence type="ECO:0000259" key="6">
    <source>
        <dbReference type="PROSITE" id="PS50041"/>
    </source>
</evidence>
<dbReference type="SUPFAM" id="SSF57997">
    <property type="entry name" value="Tropomyosin"/>
    <property type="match status" value="1"/>
</dbReference>
<reference evidence="7" key="1">
    <citation type="submission" date="2021-01" db="EMBL/GenBank/DDBJ databases">
        <authorList>
            <person name="Zahm M."/>
            <person name="Roques C."/>
            <person name="Cabau C."/>
            <person name="Klopp C."/>
            <person name="Donnadieu C."/>
            <person name="Jouanno E."/>
            <person name="Lampietro C."/>
            <person name="Louis A."/>
            <person name="Herpin A."/>
            <person name="Echchiki A."/>
            <person name="Berthelot C."/>
            <person name="Parey E."/>
            <person name="Roest-Crollius H."/>
            <person name="Braasch I."/>
            <person name="Postlethwait J."/>
            <person name="Bobe J."/>
            <person name="Montfort J."/>
            <person name="Bouchez O."/>
            <person name="Begum T."/>
            <person name="Mejri S."/>
            <person name="Adams A."/>
            <person name="Chen W.-J."/>
            <person name="Guiguen Y."/>
        </authorList>
    </citation>
    <scope>NUCLEOTIDE SEQUENCE</scope>
    <source>
        <tissue evidence="7">Blood</tissue>
    </source>
</reference>
<dbReference type="CDD" id="cd03590">
    <property type="entry name" value="CLECT_DC-SIGN_like"/>
    <property type="match status" value="1"/>
</dbReference>
<dbReference type="PANTHER" id="PTHR46490">
    <property type="entry name" value="C-TYPE LECTIN DOMAIN FAMILY 12 MEMBER A-RELATED"/>
    <property type="match status" value="1"/>
</dbReference>
<evidence type="ECO:0000256" key="3">
    <source>
        <dbReference type="ARBA" id="ARBA00023180"/>
    </source>
</evidence>
<organism evidence="7 8">
    <name type="scientific">Albula goreensis</name>
    <dbReference type="NCBI Taxonomy" id="1534307"/>
    <lineage>
        <taxon>Eukaryota</taxon>
        <taxon>Metazoa</taxon>
        <taxon>Chordata</taxon>
        <taxon>Craniata</taxon>
        <taxon>Vertebrata</taxon>
        <taxon>Euteleostomi</taxon>
        <taxon>Actinopterygii</taxon>
        <taxon>Neopterygii</taxon>
        <taxon>Teleostei</taxon>
        <taxon>Albuliformes</taxon>
        <taxon>Albulidae</taxon>
        <taxon>Albula</taxon>
    </lineage>
</organism>
<dbReference type="Pfam" id="PF00059">
    <property type="entry name" value="Lectin_C"/>
    <property type="match status" value="1"/>
</dbReference>
<evidence type="ECO:0000256" key="4">
    <source>
        <dbReference type="SAM" id="Coils"/>
    </source>
</evidence>
<dbReference type="InterPro" id="IPR016187">
    <property type="entry name" value="CTDL_fold"/>
</dbReference>
<feature type="coiled-coil region" evidence="4">
    <location>
        <begin position="113"/>
        <end position="189"/>
    </location>
</feature>
<dbReference type="InterPro" id="IPR052309">
    <property type="entry name" value="C-type_Lectin_Domain_Fam1"/>
</dbReference>
<feature type="transmembrane region" description="Helical" evidence="5">
    <location>
        <begin position="45"/>
        <end position="66"/>
    </location>
</feature>
<feature type="coiled-coil region" evidence="4">
    <location>
        <begin position="225"/>
        <end position="252"/>
    </location>
</feature>
<dbReference type="InterPro" id="IPR001304">
    <property type="entry name" value="C-type_lectin-like"/>
</dbReference>
<dbReference type="Proteomes" id="UP000829720">
    <property type="component" value="Unassembled WGS sequence"/>
</dbReference>
<dbReference type="Gene3D" id="1.10.287.1490">
    <property type="match status" value="1"/>
</dbReference>
<dbReference type="InterPro" id="IPR018378">
    <property type="entry name" value="C-type_lectin_CS"/>
</dbReference>
<keyword evidence="4" id="KW-0175">Coiled coil</keyword>
<keyword evidence="5" id="KW-0812">Transmembrane</keyword>
<name>A0A8T3CMJ0_9TELE</name>
<dbReference type="EMBL" id="JAERUA010000021">
    <property type="protein sequence ID" value="KAI1885117.1"/>
    <property type="molecule type" value="Genomic_DNA"/>
</dbReference>
<keyword evidence="3" id="KW-0325">Glycoprotein</keyword>
<evidence type="ECO:0000313" key="8">
    <source>
        <dbReference type="Proteomes" id="UP000829720"/>
    </source>
</evidence>
<dbReference type="SMART" id="SM00034">
    <property type="entry name" value="CLECT"/>
    <property type="match status" value="1"/>
</dbReference>
<sequence>MRLENYDHTEIILSDLDQENEKCFTSGTPPWVRRSYSPSRRWTPVLLAGLCLALLCAIIALGAVYVEKNKMAAALKAQGQYASPSSLEGELIEENRNTSDLLDAQNRDFCNSLSTVQQELAEKSGLVDSLEADKKRISATLSSVQQELAEKSRTADLLDAQNRKLSSSLSSVQQELAEKSRKADSLEVEKGRISSSLSSVQQELVEKSGTVASLESQNRGISASLSSVQQKLAANEKKLKELQANHTDLLSKNPSCKGHGGCRPCDSGWRSNLGQCYFFSREKRNWMQSRDYCISQGAQLVIISCQQEQTFVSNSINETHWIGLNDLEVEGQWHWVDNTPLSATGIHFWYQRDNGMHEPDDWTGGGHAHGEDCGAAGDESGTFSRWFDAPCQKQKKFICEK</sequence>
<dbReference type="PANTHER" id="PTHR46490:SF6">
    <property type="entry name" value="ASIALOGLYCOPROTEIN RECEPTOR 1-LIKE-RELATED"/>
    <property type="match status" value="1"/>
</dbReference>
<dbReference type="InterPro" id="IPR016186">
    <property type="entry name" value="C-type_lectin-like/link_sf"/>
</dbReference>
<protein>
    <recommendedName>
        <fullName evidence="6">C-type lectin domain-containing protein</fullName>
    </recommendedName>
</protein>
<evidence type="ECO:0000256" key="5">
    <source>
        <dbReference type="SAM" id="Phobius"/>
    </source>
</evidence>
<dbReference type="InterPro" id="IPR033989">
    <property type="entry name" value="CD209-like_CTLD"/>
</dbReference>
<dbReference type="GO" id="GO:0030246">
    <property type="term" value="F:carbohydrate binding"/>
    <property type="evidence" value="ECO:0007669"/>
    <property type="project" value="UniProtKB-KW"/>
</dbReference>